<dbReference type="EMBL" id="BKCJ010003339">
    <property type="protein sequence ID" value="GEU54489.1"/>
    <property type="molecule type" value="Genomic_DNA"/>
</dbReference>
<organism evidence="3">
    <name type="scientific">Tanacetum cinerariifolium</name>
    <name type="common">Dalmatian daisy</name>
    <name type="synonym">Chrysanthemum cinerariifolium</name>
    <dbReference type="NCBI Taxonomy" id="118510"/>
    <lineage>
        <taxon>Eukaryota</taxon>
        <taxon>Viridiplantae</taxon>
        <taxon>Streptophyta</taxon>
        <taxon>Embryophyta</taxon>
        <taxon>Tracheophyta</taxon>
        <taxon>Spermatophyta</taxon>
        <taxon>Magnoliopsida</taxon>
        <taxon>eudicotyledons</taxon>
        <taxon>Gunneridae</taxon>
        <taxon>Pentapetalae</taxon>
        <taxon>asterids</taxon>
        <taxon>campanulids</taxon>
        <taxon>Asterales</taxon>
        <taxon>Asteraceae</taxon>
        <taxon>Asteroideae</taxon>
        <taxon>Anthemideae</taxon>
        <taxon>Anthemidinae</taxon>
        <taxon>Tanacetum</taxon>
    </lineage>
</organism>
<feature type="region of interest" description="Disordered" evidence="1">
    <location>
        <begin position="98"/>
        <end position="130"/>
    </location>
</feature>
<dbReference type="AlphaFoldDB" id="A0A6L2KZU6"/>
<accession>A0A6L2KZU6</accession>
<sequence>MQTTKEKVDTSTTLDASLVDTESNVTESVEQDISNRSRNDTHVDDADIIPIYDEEPMAKVHTTAKINIFATRQQHTEQPEFNNEGEVDQNAEQFTTHYLPKERKSAVVKPPHVIVSSESRNSSKNMLRFSSNDVVHNNYLEEAKKKTQESDRNSRPSVIPSARSQSTSNSSKPKPRSNTQTSRNLPASKSSFTTTKTVPIAEHPGNSRNFFDSTFSDTITPSQQELDLLFGPLYDEFFNEEPTTPTINVHAEENNDNQAEVDFTNPLCTLVQEVAESSSRNIAKGYAQEEGIDFEESLTPVALLEAVQIFVAYAAHKSFPIYHMDVKTSFLNGPSKEEVYVAQPDGFVDPNHPDKVYRLRKALYGLKQAPIALYDELLNFLMSKGFTKGTIDHMLFTIRYGKEILLVQIYVDDIIFGSTNPKFSKRFEKLMHSRFEMSLMGEMKFFLGLQIHQSPRDADLNEKLVDQTDHRSKIRSLRYLTSSRADVVQEDSGFELTAFLDADHAGCIDTQKTKAEYVALCASCAQGIMPIKIELTLEQSQQGVNNDVLVSIEGVEELKRNVCIKGENKAALHTTLGRNWVNTYAIGFTKMNFGIEDKTSWT</sequence>
<feature type="compositionally biased region" description="Polar residues" evidence="1">
    <location>
        <begin position="162"/>
        <end position="197"/>
    </location>
</feature>
<feature type="compositionally biased region" description="Polar residues" evidence="1">
    <location>
        <begin position="206"/>
        <end position="216"/>
    </location>
</feature>
<gene>
    <name evidence="3" type="ORF">Tci_026467</name>
</gene>
<dbReference type="SUPFAM" id="SSF56672">
    <property type="entry name" value="DNA/RNA polymerases"/>
    <property type="match status" value="1"/>
</dbReference>
<evidence type="ECO:0000256" key="1">
    <source>
        <dbReference type="SAM" id="MobiDB-lite"/>
    </source>
</evidence>
<feature type="region of interest" description="Disordered" evidence="1">
    <location>
        <begin position="1"/>
        <end position="41"/>
    </location>
</feature>
<feature type="compositionally biased region" description="Polar residues" evidence="1">
    <location>
        <begin position="116"/>
        <end position="130"/>
    </location>
</feature>
<dbReference type="InterPro" id="IPR013103">
    <property type="entry name" value="RVT_2"/>
</dbReference>
<reference evidence="3" key="1">
    <citation type="journal article" date="2019" name="Sci. Rep.">
        <title>Draft genome of Tanacetum cinerariifolium, the natural source of mosquito coil.</title>
        <authorList>
            <person name="Yamashiro T."/>
            <person name="Shiraishi A."/>
            <person name="Satake H."/>
            <person name="Nakayama K."/>
        </authorList>
    </citation>
    <scope>NUCLEOTIDE SEQUENCE</scope>
</reference>
<feature type="domain" description="Reverse transcriptase Ty1/copia-type" evidence="2">
    <location>
        <begin position="275"/>
        <end position="455"/>
    </location>
</feature>
<evidence type="ECO:0000313" key="3">
    <source>
        <dbReference type="EMBL" id="GEU54489.1"/>
    </source>
</evidence>
<proteinExistence type="predicted"/>
<dbReference type="InterPro" id="IPR043502">
    <property type="entry name" value="DNA/RNA_pol_sf"/>
</dbReference>
<dbReference type="Pfam" id="PF07727">
    <property type="entry name" value="RVT_2"/>
    <property type="match status" value="1"/>
</dbReference>
<feature type="compositionally biased region" description="Polar residues" evidence="1">
    <location>
        <begin position="10"/>
        <end position="32"/>
    </location>
</feature>
<evidence type="ECO:0000259" key="2">
    <source>
        <dbReference type="Pfam" id="PF07727"/>
    </source>
</evidence>
<name>A0A6L2KZU6_TANCI</name>
<protein>
    <submittedName>
        <fullName evidence="3">Retrovirus-related Pol polyprotein from transposon TNT 1-94</fullName>
    </submittedName>
</protein>
<feature type="compositionally biased region" description="Basic and acidic residues" evidence="1">
    <location>
        <begin position="143"/>
        <end position="154"/>
    </location>
</feature>
<comment type="caution">
    <text evidence="3">The sequence shown here is derived from an EMBL/GenBank/DDBJ whole genome shotgun (WGS) entry which is preliminary data.</text>
</comment>
<feature type="region of interest" description="Disordered" evidence="1">
    <location>
        <begin position="143"/>
        <end position="216"/>
    </location>
</feature>